<evidence type="ECO:0000313" key="1">
    <source>
        <dbReference type="EMBL" id="KAF6211916.1"/>
    </source>
</evidence>
<dbReference type="AlphaFoldDB" id="A0A8S9XV03"/>
<sequence length="123" mass="13702">MRIPRIGSVRVQKKATNAGANGNSLVFRLRNQARTIHEPPPELYGREGELRVQINVQIHVASPARERNSINHVGVENRWMNLTESGDSTFQRVKGEAIEVTPVAKSIKVLLQEKAVRGILEGD</sequence>
<reference evidence="1" key="1">
    <citation type="journal article" date="2021" name="Mol. Ecol. Resour.">
        <title>Apolygus lucorum genome provides insights into omnivorousness and mesophyll feeding.</title>
        <authorList>
            <person name="Liu Y."/>
            <person name="Liu H."/>
            <person name="Wang H."/>
            <person name="Huang T."/>
            <person name="Liu B."/>
            <person name="Yang B."/>
            <person name="Yin L."/>
            <person name="Li B."/>
            <person name="Zhang Y."/>
            <person name="Zhang S."/>
            <person name="Jiang F."/>
            <person name="Zhang X."/>
            <person name="Ren Y."/>
            <person name="Wang B."/>
            <person name="Wang S."/>
            <person name="Lu Y."/>
            <person name="Wu K."/>
            <person name="Fan W."/>
            <person name="Wang G."/>
        </authorList>
    </citation>
    <scope>NUCLEOTIDE SEQUENCE</scope>
    <source>
        <strain evidence="1">12Hb</strain>
    </source>
</reference>
<dbReference type="Proteomes" id="UP000466442">
    <property type="component" value="Unassembled WGS sequence"/>
</dbReference>
<proteinExistence type="predicted"/>
<organism evidence="1 2">
    <name type="scientific">Apolygus lucorum</name>
    <name type="common">Small green plant bug</name>
    <name type="synonym">Lygocoris lucorum</name>
    <dbReference type="NCBI Taxonomy" id="248454"/>
    <lineage>
        <taxon>Eukaryota</taxon>
        <taxon>Metazoa</taxon>
        <taxon>Ecdysozoa</taxon>
        <taxon>Arthropoda</taxon>
        <taxon>Hexapoda</taxon>
        <taxon>Insecta</taxon>
        <taxon>Pterygota</taxon>
        <taxon>Neoptera</taxon>
        <taxon>Paraneoptera</taxon>
        <taxon>Hemiptera</taxon>
        <taxon>Heteroptera</taxon>
        <taxon>Panheteroptera</taxon>
        <taxon>Cimicomorpha</taxon>
        <taxon>Miridae</taxon>
        <taxon>Mirini</taxon>
        <taxon>Apolygus</taxon>
    </lineage>
</organism>
<name>A0A8S9XV03_APOLU</name>
<dbReference type="EMBL" id="WIXP02000004">
    <property type="protein sequence ID" value="KAF6211916.1"/>
    <property type="molecule type" value="Genomic_DNA"/>
</dbReference>
<protein>
    <submittedName>
        <fullName evidence="1">Uncharacterized protein</fullName>
    </submittedName>
</protein>
<accession>A0A8S9XV03</accession>
<keyword evidence="2" id="KW-1185">Reference proteome</keyword>
<evidence type="ECO:0000313" key="2">
    <source>
        <dbReference type="Proteomes" id="UP000466442"/>
    </source>
</evidence>
<gene>
    <name evidence="1" type="ORF">GE061_012433</name>
</gene>
<comment type="caution">
    <text evidence="1">The sequence shown here is derived from an EMBL/GenBank/DDBJ whole genome shotgun (WGS) entry which is preliminary data.</text>
</comment>